<sequence>MLNFTYSNHTDIIFGKGTQHTVGQHIKPHAGKILLHYGGGSIKRSGLYEEIIRSLQEAGIEIHELGGVQPNPTLDLVREGITLCRRHAIPFILAVGGGSVIDSAKAIALGAPSSGDVWEYYISKQPADFTPLRVATVLTIPAAGSESSPNSVITCTATKRKLGYGDPQLRPVFSIVNPELFYTLPENQLAYGACDMMSHIFERYFTNTPHTDLTDALCEATLRTIINNARLLRHGGLRQYDPWAELAFSGTIAHNNLLGLGREQDWACHAMEHELSARYDVPHGAGLAVVTPAWMRYIYKNHIPIFLQFAERVMGVTIPPRQPETAILEAIRRLEAYYEEMGLPTTMRQLGIPADHFAEMAAQAVSVRGPIGGLQKLDANDVLAIYNLADR</sequence>
<dbReference type="AlphaFoldDB" id="A0A1C7PDH1"/>
<dbReference type="RefSeq" id="WP_067774132.1">
    <property type="nucleotide sequence ID" value="NZ_LIGX01000017.1"/>
</dbReference>
<dbReference type="Proteomes" id="UP000176204">
    <property type="component" value="Chromosome I"/>
</dbReference>
<evidence type="ECO:0000259" key="3">
    <source>
        <dbReference type="Pfam" id="PF00465"/>
    </source>
</evidence>
<dbReference type="GO" id="GO:0005829">
    <property type="term" value="C:cytosol"/>
    <property type="evidence" value="ECO:0007669"/>
    <property type="project" value="TreeGrafter"/>
</dbReference>
<dbReference type="GO" id="GO:1990002">
    <property type="term" value="F:methylglyoxal reductase (NADPH) (acetol producing) activity"/>
    <property type="evidence" value="ECO:0007669"/>
    <property type="project" value="TreeGrafter"/>
</dbReference>
<evidence type="ECO:0000313" key="5">
    <source>
        <dbReference type="EMBL" id="SEH83920.1"/>
    </source>
</evidence>
<dbReference type="CDD" id="cd08187">
    <property type="entry name" value="BDH"/>
    <property type="match status" value="1"/>
</dbReference>
<dbReference type="Gene3D" id="1.20.1090.10">
    <property type="entry name" value="Dehydroquinate synthase-like - alpha domain"/>
    <property type="match status" value="1"/>
</dbReference>
<dbReference type="GO" id="GO:1990362">
    <property type="term" value="F:butanol dehydrogenase (NAD+) activity"/>
    <property type="evidence" value="ECO:0007669"/>
    <property type="project" value="InterPro"/>
</dbReference>
<evidence type="ECO:0000256" key="1">
    <source>
        <dbReference type="ARBA" id="ARBA00007358"/>
    </source>
</evidence>
<reference evidence="6" key="1">
    <citation type="submission" date="2016-09" db="EMBL/GenBank/DDBJ databases">
        <authorList>
            <person name="Koehorst J."/>
        </authorList>
    </citation>
    <scope>NUCLEOTIDE SEQUENCE [LARGE SCALE GENOMIC DNA]</scope>
</reference>
<dbReference type="InterPro" id="IPR018211">
    <property type="entry name" value="ADH_Fe_CS"/>
</dbReference>
<feature type="domain" description="Fe-containing alcohol dehydrogenase-like C-terminal" evidence="4">
    <location>
        <begin position="190"/>
        <end position="387"/>
    </location>
</feature>
<dbReference type="InterPro" id="IPR001670">
    <property type="entry name" value="ADH_Fe/GldA"/>
</dbReference>
<dbReference type="PATRIC" id="fig|1679444.3.peg.2397"/>
<organism evidence="5 6">
    <name type="scientific">Akkermansia glycaniphila</name>
    <dbReference type="NCBI Taxonomy" id="1679444"/>
    <lineage>
        <taxon>Bacteria</taxon>
        <taxon>Pseudomonadati</taxon>
        <taxon>Verrucomicrobiota</taxon>
        <taxon>Verrucomicrobiia</taxon>
        <taxon>Verrucomicrobiales</taxon>
        <taxon>Akkermansiaceae</taxon>
        <taxon>Akkermansia</taxon>
    </lineage>
</organism>
<evidence type="ECO:0000259" key="4">
    <source>
        <dbReference type="Pfam" id="PF25137"/>
    </source>
</evidence>
<evidence type="ECO:0000256" key="2">
    <source>
        <dbReference type="ARBA" id="ARBA00023002"/>
    </source>
</evidence>
<dbReference type="Gene3D" id="3.40.50.1970">
    <property type="match status" value="1"/>
</dbReference>
<dbReference type="PROSITE" id="PS00060">
    <property type="entry name" value="ADH_IRON_2"/>
    <property type="match status" value="1"/>
</dbReference>
<protein>
    <submittedName>
        <fullName evidence="5">Iron-containing alcohol dehydrogenase</fullName>
    </submittedName>
</protein>
<feature type="domain" description="Alcohol dehydrogenase iron-type/glycerol dehydrogenase GldA" evidence="3">
    <location>
        <begin position="10"/>
        <end position="178"/>
    </location>
</feature>
<dbReference type="Pfam" id="PF25137">
    <property type="entry name" value="ADH_Fe_C"/>
    <property type="match status" value="1"/>
</dbReference>
<evidence type="ECO:0000313" key="6">
    <source>
        <dbReference type="Proteomes" id="UP000176204"/>
    </source>
</evidence>
<comment type="similarity">
    <text evidence="1">Belongs to the iron-containing alcohol dehydrogenase family.</text>
</comment>
<accession>A0A1C7PDH1</accession>
<dbReference type="Pfam" id="PF00465">
    <property type="entry name" value="Fe-ADH"/>
    <property type="match status" value="1"/>
</dbReference>
<dbReference type="PANTHER" id="PTHR43633:SF1">
    <property type="entry name" value="ALCOHOL DEHYDROGENASE YQHD"/>
    <property type="match status" value="1"/>
</dbReference>
<proteinExistence type="inferred from homology"/>
<dbReference type="SUPFAM" id="SSF56796">
    <property type="entry name" value="Dehydroquinate synthase-like"/>
    <property type="match status" value="1"/>
</dbReference>
<dbReference type="GO" id="GO:0046872">
    <property type="term" value="F:metal ion binding"/>
    <property type="evidence" value="ECO:0007669"/>
    <property type="project" value="InterPro"/>
</dbReference>
<dbReference type="EMBL" id="LT629973">
    <property type="protein sequence ID" value="SEH83920.1"/>
    <property type="molecule type" value="Genomic_DNA"/>
</dbReference>
<dbReference type="FunFam" id="3.40.50.1970:FF:000003">
    <property type="entry name" value="Alcohol dehydrogenase, iron-containing"/>
    <property type="match status" value="1"/>
</dbReference>
<gene>
    <name evidence="5" type="ORF">PYTT_1126</name>
</gene>
<keyword evidence="2" id="KW-0560">Oxidoreductase</keyword>
<dbReference type="PANTHER" id="PTHR43633">
    <property type="entry name" value="ALCOHOL DEHYDROGENASE YQHD"/>
    <property type="match status" value="1"/>
</dbReference>
<name>A0A1C7PDH1_9BACT</name>
<dbReference type="InterPro" id="IPR044731">
    <property type="entry name" value="BDH-like"/>
</dbReference>
<dbReference type="OrthoDB" id="9801156at2"/>
<dbReference type="STRING" id="1679444.PYTT_1126"/>
<dbReference type="GO" id="GO:0008106">
    <property type="term" value="F:alcohol dehydrogenase (NADP+) activity"/>
    <property type="evidence" value="ECO:0007669"/>
    <property type="project" value="TreeGrafter"/>
</dbReference>
<dbReference type="KEGG" id="agl:PYTT_1126"/>
<dbReference type="InterPro" id="IPR056798">
    <property type="entry name" value="ADH_Fe_C"/>
</dbReference>
<keyword evidence="6" id="KW-1185">Reference proteome</keyword>